<reference evidence="1" key="1">
    <citation type="submission" date="2023-07" db="EMBL/GenBank/DDBJ databases">
        <title>Ureibacillus sp. isolated from freshwater well.</title>
        <authorList>
            <person name="Kirdat K."/>
            <person name="Bhatt A."/>
            <person name="Teware R."/>
            <person name="Bhavsar Y."/>
            <person name="Yadav A."/>
        </authorList>
    </citation>
    <scope>NUCLEOTIDE SEQUENCE</scope>
    <source>
        <strain evidence="1">BA0131</strain>
    </source>
</reference>
<proteinExistence type="predicted"/>
<comment type="caution">
    <text evidence="1">The sequence shown here is derived from an EMBL/GenBank/DDBJ whole genome shotgun (WGS) entry which is preliminary data.</text>
</comment>
<dbReference type="Proteomes" id="UP001172743">
    <property type="component" value="Unassembled WGS sequence"/>
</dbReference>
<name>A0ABT8GQY4_9BACL</name>
<dbReference type="EMBL" id="JAUHTQ010000004">
    <property type="protein sequence ID" value="MDN4493361.1"/>
    <property type="molecule type" value="Genomic_DNA"/>
</dbReference>
<accession>A0ABT8GQY4</accession>
<gene>
    <name evidence="1" type="ORF">QYB95_07425</name>
</gene>
<protein>
    <submittedName>
        <fullName evidence="1">Uncharacterized protein</fullName>
    </submittedName>
</protein>
<evidence type="ECO:0000313" key="2">
    <source>
        <dbReference type="Proteomes" id="UP001172743"/>
    </source>
</evidence>
<evidence type="ECO:0000313" key="1">
    <source>
        <dbReference type="EMBL" id="MDN4493361.1"/>
    </source>
</evidence>
<keyword evidence="2" id="KW-1185">Reference proteome</keyword>
<dbReference type="RefSeq" id="WP_301137670.1">
    <property type="nucleotide sequence ID" value="NZ_JAUHTQ010000004.1"/>
</dbReference>
<organism evidence="1 2">
    <name type="scientific">Ureibacillus aquaedulcis</name>
    <dbReference type="NCBI Taxonomy" id="3058421"/>
    <lineage>
        <taxon>Bacteria</taxon>
        <taxon>Bacillati</taxon>
        <taxon>Bacillota</taxon>
        <taxon>Bacilli</taxon>
        <taxon>Bacillales</taxon>
        <taxon>Caryophanaceae</taxon>
        <taxon>Ureibacillus</taxon>
    </lineage>
</organism>
<sequence>MEHPINEQIRKQVEDIEKIKEELAFLKERYPRRSFEGYSELFVFNGVSKGDIPAPHSRPVYILNKELQIIARVEEIHLVGPWISKKKYWFKAPGRSTIYEYIKRKLLYKEQLYFVEVSKYEEFMKYKKFSFFKNNCPGR</sequence>